<protein>
    <submittedName>
        <fullName evidence="1">UDP-glycosyltransferase</fullName>
    </submittedName>
</protein>
<sequence>MKKQKIVLAPDMPELSTENLYWATIGDVRCQKIIFDLIFHGVKAMKATDSLFCNSTYDLESAAFSLAPQFLPIGPLLASNRLGDSAGYFWPEDSNCLKWLDQQQSNSVIYVAFGSTTVFDKIQFEELALGLELCDRPFLWVVRQDTTKDANDACPEGFKDRVASRGRMVSWAPQQKVLSHPSIACFLSHCGWNSTIEGVSNGVTFLCWPNVADQLMNASCICDVWNVGLKFNRNESGVITREEIKNKVDQVLGDGNFKARALELKEKTMSSVREGGSSKKSIQSFIEWIKA</sequence>
<keyword evidence="2" id="KW-1185">Reference proteome</keyword>
<organism evidence="1 2">
    <name type="scientific">Melia azedarach</name>
    <name type="common">Chinaberry tree</name>
    <dbReference type="NCBI Taxonomy" id="155640"/>
    <lineage>
        <taxon>Eukaryota</taxon>
        <taxon>Viridiplantae</taxon>
        <taxon>Streptophyta</taxon>
        <taxon>Embryophyta</taxon>
        <taxon>Tracheophyta</taxon>
        <taxon>Spermatophyta</taxon>
        <taxon>Magnoliopsida</taxon>
        <taxon>eudicotyledons</taxon>
        <taxon>Gunneridae</taxon>
        <taxon>Pentapetalae</taxon>
        <taxon>rosids</taxon>
        <taxon>malvids</taxon>
        <taxon>Sapindales</taxon>
        <taxon>Meliaceae</taxon>
        <taxon>Melia</taxon>
    </lineage>
</organism>
<gene>
    <name evidence="1" type="ORF">OWV82_020333</name>
</gene>
<comment type="caution">
    <text evidence="1">The sequence shown here is derived from an EMBL/GenBank/DDBJ whole genome shotgun (WGS) entry which is preliminary data.</text>
</comment>
<dbReference type="Proteomes" id="UP001164539">
    <property type="component" value="Chromosome 11"/>
</dbReference>
<reference evidence="1 2" key="1">
    <citation type="journal article" date="2023" name="Science">
        <title>Complex scaffold remodeling in plant triterpene biosynthesis.</title>
        <authorList>
            <person name="De La Pena R."/>
            <person name="Hodgson H."/>
            <person name="Liu J.C."/>
            <person name="Stephenson M.J."/>
            <person name="Martin A.C."/>
            <person name="Owen C."/>
            <person name="Harkess A."/>
            <person name="Leebens-Mack J."/>
            <person name="Jimenez L.E."/>
            <person name="Osbourn A."/>
            <person name="Sattely E.S."/>
        </authorList>
    </citation>
    <scope>NUCLEOTIDE SEQUENCE [LARGE SCALE GENOMIC DNA]</scope>
    <source>
        <strain evidence="2">cv. JPN11</strain>
        <tissue evidence="1">Leaf</tissue>
    </source>
</reference>
<proteinExistence type="predicted"/>
<name>A0ACC1X5U9_MELAZ</name>
<accession>A0ACC1X5U9</accession>
<dbReference type="EMBL" id="CM051404">
    <property type="protein sequence ID" value="KAJ4706712.1"/>
    <property type="molecule type" value="Genomic_DNA"/>
</dbReference>
<evidence type="ECO:0000313" key="2">
    <source>
        <dbReference type="Proteomes" id="UP001164539"/>
    </source>
</evidence>
<evidence type="ECO:0000313" key="1">
    <source>
        <dbReference type="EMBL" id="KAJ4706712.1"/>
    </source>
</evidence>